<accession>A0A069CUQ8</accession>
<dbReference type="PANTHER" id="PTHR35799">
    <property type="entry name" value="S-RIBOSYLHOMOCYSTEINE LYASE"/>
    <property type="match status" value="1"/>
</dbReference>
<dbReference type="eggNOG" id="COG1854">
    <property type="taxonomic scope" value="Bacteria"/>
</dbReference>
<dbReference type="Pfam" id="PF02664">
    <property type="entry name" value="LuxS"/>
    <property type="match status" value="1"/>
</dbReference>
<dbReference type="SUPFAM" id="SSF63411">
    <property type="entry name" value="LuxS/MPP-like metallohydrolase"/>
    <property type="match status" value="1"/>
</dbReference>
<dbReference type="PANTHER" id="PTHR35799:SF1">
    <property type="entry name" value="S-RIBOSYLHOMOCYSTEINE LYASE"/>
    <property type="match status" value="1"/>
</dbReference>
<dbReference type="AlphaFoldDB" id="A0A069CUQ8"/>
<evidence type="ECO:0000313" key="15">
    <source>
        <dbReference type="EMBL" id="GAK31209.1"/>
    </source>
</evidence>
<keyword evidence="10 14" id="KW-0456">Lyase</keyword>
<evidence type="ECO:0000256" key="2">
    <source>
        <dbReference type="ARBA" id="ARBA00007311"/>
    </source>
</evidence>
<feature type="binding site" evidence="14">
    <location>
        <position position="54"/>
    </location>
    <ligand>
        <name>Fe cation</name>
        <dbReference type="ChEBI" id="CHEBI:24875"/>
    </ligand>
</feature>
<evidence type="ECO:0000256" key="13">
    <source>
        <dbReference type="ARBA" id="ARBA00031777"/>
    </source>
</evidence>
<name>A0A069CUQ8_WEIOS</name>
<protein>
    <recommendedName>
        <fullName evidence="5 14">S-ribosylhomocysteine lyase</fullName>
        <ecNumber evidence="4 14">4.4.1.21</ecNumber>
    </recommendedName>
    <alternativeName>
        <fullName evidence="12 14">AI-2 synthesis protein</fullName>
    </alternativeName>
    <alternativeName>
        <fullName evidence="13 14">Autoinducer-2 production protein LuxS</fullName>
    </alternativeName>
</protein>
<organism evidence="15 16">
    <name type="scientific">Weissella oryzae (strain DSM 25784 / JCM 18191 / LMG 30913 / SG25)</name>
    <dbReference type="NCBI Taxonomy" id="1329250"/>
    <lineage>
        <taxon>Bacteria</taxon>
        <taxon>Bacillati</taxon>
        <taxon>Bacillota</taxon>
        <taxon>Bacilli</taxon>
        <taxon>Lactobacillales</taxon>
        <taxon>Lactobacillaceae</taxon>
        <taxon>Weissella</taxon>
    </lineage>
</organism>
<comment type="cofactor">
    <cofactor evidence="14">
        <name>Fe cation</name>
        <dbReference type="ChEBI" id="CHEBI:24875"/>
    </cofactor>
    <text evidence="14">Binds 1 Fe cation per subunit.</text>
</comment>
<keyword evidence="6 14" id="KW-0673">Quorum sensing</keyword>
<dbReference type="InterPro" id="IPR011249">
    <property type="entry name" value="Metalloenz_LuxS/M16"/>
</dbReference>
<keyword evidence="7 14" id="KW-0479">Metal-binding</keyword>
<evidence type="ECO:0000313" key="16">
    <source>
        <dbReference type="Proteomes" id="UP000030643"/>
    </source>
</evidence>
<evidence type="ECO:0000256" key="4">
    <source>
        <dbReference type="ARBA" id="ARBA00012240"/>
    </source>
</evidence>
<dbReference type="GO" id="GO:0009372">
    <property type="term" value="P:quorum sensing"/>
    <property type="evidence" value="ECO:0007669"/>
    <property type="project" value="UniProtKB-UniRule"/>
</dbReference>
<feature type="binding site" evidence="14">
    <location>
        <position position="58"/>
    </location>
    <ligand>
        <name>Fe cation</name>
        <dbReference type="ChEBI" id="CHEBI:24875"/>
    </ligand>
</feature>
<dbReference type="EC" id="4.4.1.21" evidence="4 14"/>
<dbReference type="Gene3D" id="3.30.1360.80">
    <property type="entry name" value="S-ribosylhomocysteinase (LuxS)"/>
    <property type="match status" value="1"/>
</dbReference>
<keyword evidence="16" id="KW-1185">Reference proteome</keyword>
<evidence type="ECO:0000256" key="8">
    <source>
        <dbReference type="ARBA" id="ARBA00022929"/>
    </source>
</evidence>
<gene>
    <name evidence="14" type="primary">luxS</name>
    <name evidence="15" type="ORF">WOSG25_080410</name>
</gene>
<reference evidence="16" key="1">
    <citation type="journal article" date="2014" name="Genome Announc.">
        <title>Draft genome sequence of Weissella oryzae SG25T, isolated from fermented rice grains.</title>
        <authorList>
            <person name="Tanizawa Y."/>
            <person name="Fujisawa T."/>
            <person name="Mochizuki T."/>
            <person name="Kaminuma E."/>
            <person name="Suzuki Y."/>
            <person name="Nakamura Y."/>
            <person name="Tohno M."/>
        </authorList>
    </citation>
    <scope>NUCLEOTIDE SEQUENCE [LARGE SCALE GENOMIC DNA]</scope>
    <source>
        <strain evidence="16">DSM 25784 / JCM 18191 / LMG 30913 / SG25</strain>
    </source>
</reference>
<dbReference type="RefSeq" id="WP_027699219.1">
    <property type="nucleotide sequence ID" value="NZ_DF820491.1"/>
</dbReference>
<comment type="similarity">
    <text evidence="2 14">Belongs to the LuxS family.</text>
</comment>
<evidence type="ECO:0000256" key="6">
    <source>
        <dbReference type="ARBA" id="ARBA00022654"/>
    </source>
</evidence>
<dbReference type="InterPro" id="IPR037005">
    <property type="entry name" value="LuxS_sf"/>
</dbReference>
<evidence type="ECO:0000256" key="11">
    <source>
        <dbReference type="ARBA" id="ARBA00024654"/>
    </source>
</evidence>
<dbReference type="InterPro" id="IPR003815">
    <property type="entry name" value="S-ribosylhomocysteinase"/>
</dbReference>
<evidence type="ECO:0000256" key="1">
    <source>
        <dbReference type="ARBA" id="ARBA00000297"/>
    </source>
</evidence>
<dbReference type="GO" id="GO:0005506">
    <property type="term" value="F:iron ion binding"/>
    <property type="evidence" value="ECO:0007669"/>
    <property type="project" value="InterPro"/>
</dbReference>
<evidence type="ECO:0000256" key="9">
    <source>
        <dbReference type="ARBA" id="ARBA00023004"/>
    </source>
</evidence>
<dbReference type="EMBL" id="DF820491">
    <property type="protein sequence ID" value="GAK31209.1"/>
    <property type="molecule type" value="Genomic_DNA"/>
</dbReference>
<comment type="function">
    <text evidence="11 14">Involved in the synthesis of autoinducer 2 (AI-2) which is secreted by bacteria and is used to communicate both the cell density and the metabolic potential of the environment. The regulation of gene expression in response to changes in cell density is called quorum sensing. Catalyzes the transformation of S-ribosylhomocysteine (RHC) to homocysteine (HC) and 4,5-dihydroxy-2,3-pentadione (DPD).</text>
</comment>
<dbReference type="HAMAP" id="MF_00091">
    <property type="entry name" value="LuxS"/>
    <property type="match status" value="1"/>
</dbReference>
<evidence type="ECO:0000256" key="14">
    <source>
        <dbReference type="HAMAP-Rule" id="MF_00091"/>
    </source>
</evidence>
<evidence type="ECO:0000256" key="7">
    <source>
        <dbReference type="ARBA" id="ARBA00022723"/>
    </source>
</evidence>
<evidence type="ECO:0000256" key="5">
    <source>
        <dbReference type="ARBA" id="ARBA00015130"/>
    </source>
</evidence>
<evidence type="ECO:0000256" key="10">
    <source>
        <dbReference type="ARBA" id="ARBA00023239"/>
    </source>
</evidence>
<keyword evidence="8 14" id="KW-0071">Autoinducer synthesis</keyword>
<dbReference type="GO" id="GO:0043768">
    <property type="term" value="F:S-ribosylhomocysteine lyase activity"/>
    <property type="evidence" value="ECO:0007669"/>
    <property type="project" value="UniProtKB-UniRule"/>
</dbReference>
<comment type="catalytic activity">
    <reaction evidence="1 14">
        <text>S-(5-deoxy-D-ribos-5-yl)-L-homocysteine = (S)-4,5-dihydroxypentane-2,3-dione + L-homocysteine</text>
        <dbReference type="Rhea" id="RHEA:17753"/>
        <dbReference type="ChEBI" id="CHEBI:29484"/>
        <dbReference type="ChEBI" id="CHEBI:58195"/>
        <dbReference type="ChEBI" id="CHEBI:58199"/>
        <dbReference type="EC" id="4.4.1.21"/>
    </reaction>
</comment>
<dbReference type="STRING" id="1329250.WOSG25_080410"/>
<keyword evidence="9 14" id="KW-0408">Iron</keyword>
<proteinExistence type="inferred from homology"/>
<comment type="subunit">
    <text evidence="3 14">Homodimer.</text>
</comment>
<dbReference type="Proteomes" id="UP000030643">
    <property type="component" value="Unassembled WGS sequence"/>
</dbReference>
<evidence type="ECO:0000256" key="3">
    <source>
        <dbReference type="ARBA" id="ARBA00011738"/>
    </source>
</evidence>
<feature type="binding site" evidence="14">
    <location>
        <position position="124"/>
    </location>
    <ligand>
        <name>Fe cation</name>
        <dbReference type="ChEBI" id="CHEBI:24875"/>
    </ligand>
</feature>
<dbReference type="PRINTS" id="PR01487">
    <property type="entry name" value="LUXSPROTEIN"/>
</dbReference>
<evidence type="ECO:0000256" key="12">
    <source>
        <dbReference type="ARBA" id="ARBA00030600"/>
    </source>
</evidence>
<sequence length="159" mass="17740">MAKVESFTLDHTKVKAPYVRLIEEQSGPTGGSITNYDLRLTQPNETAIETAGIHTLEHLFASLVRDELDGIIDMSPFGCRTGFHVIAWQAYTTTELAAAFTRVLVRIRDEITWEDVPATTIKECGNYKDHSLHSAKAWAEIILAQGISDNPFDRHVVTI</sequence>
<dbReference type="PIRSF" id="PIRSF006160">
    <property type="entry name" value="AI2"/>
    <property type="match status" value="1"/>
</dbReference>
<dbReference type="OrthoDB" id="9788129at2"/>